<dbReference type="AlphaFoldDB" id="A0A0C3PD79"/>
<dbReference type="STRING" id="870435.A0A0C3PD79"/>
<feature type="non-terminal residue" evidence="1">
    <location>
        <position position="1"/>
    </location>
</feature>
<gene>
    <name evidence="1" type="ORF">M404DRAFT_139622</name>
</gene>
<dbReference type="Proteomes" id="UP000054217">
    <property type="component" value="Unassembled WGS sequence"/>
</dbReference>
<dbReference type="OrthoDB" id="2976553at2759"/>
<dbReference type="HOGENOM" id="CLU_2312879_0_0_1"/>
<proteinExistence type="predicted"/>
<accession>A0A0C3PD79</accession>
<reference evidence="1 2" key="1">
    <citation type="submission" date="2014-04" db="EMBL/GenBank/DDBJ databases">
        <authorList>
            <consortium name="DOE Joint Genome Institute"/>
            <person name="Kuo A."/>
            <person name="Kohler A."/>
            <person name="Costa M.D."/>
            <person name="Nagy L.G."/>
            <person name="Floudas D."/>
            <person name="Copeland A."/>
            <person name="Barry K.W."/>
            <person name="Cichocki N."/>
            <person name="Veneault-Fourrey C."/>
            <person name="LaButti K."/>
            <person name="Lindquist E.A."/>
            <person name="Lipzen A."/>
            <person name="Lundell T."/>
            <person name="Morin E."/>
            <person name="Murat C."/>
            <person name="Sun H."/>
            <person name="Tunlid A."/>
            <person name="Henrissat B."/>
            <person name="Grigoriev I.V."/>
            <person name="Hibbett D.S."/>
            <person name="Martin F."/>
            <person name="Nordberg H.P."/>
            <person name="Cantor M.N."/>
            <person name="Hua S.X."/>
        </authorList>
    </citation>
    <scope>NUCLEOTIDE SEQUENCE [LARGE SCALE GENOMIC DNA]</scope>
    <source>
        <strain evidence="1 2">Marx 270</strain>
    </source>
</reference>
<evidence type="ECO:0000313" key="1">
    <source>
        <dbReference type="EMBL" id="KIO06046.1"/>
    </source>
</evidence>
<organism evidence="1 2">
    <name type="scientific">Pisolithus tinctorius Marx 270</name>
    <dbReference type="NCBI Taxonomy" id="870435"/>
    <lineage>
        <taxon>Eukaryota</taxon>
        <taxon>Fungi</taxon>
        <taxon>Dikarya</taxon>
        <taxon>Basidiomycota</taxon>
        <taxon>Agaricomycotina</taxon>
        <taxon>Agaricomycetes</taxon>
        <taxon>Agaricomycetidae</taxon>
        <taxon>Boletales</taxon>
        <taxon>Sclerodermatineae</taxon>
        <taxon>Pisolithaceae</taxon>
        <taxon>Pisolithus</taxon>
    </lineage>
</organism>
<name>A0A0C3PD79_PISTI</name>
<sequence>DPDDNVFPAIGANGVVQPHKLISHDVMQQWINEATTGAGIQGFFWTHCFQQGGTHVGKHWSPKKVHWWGGWAEGERVSSMFKCPVIHSIDLDASHLVLYY</sequence>
<protein>
    <submittedName>
        <fullName evidence="1">Uncharacterized protein</fullName>
    </submittedName>
</protein>
<dbReference type="EMBL" id="KN831964">
    <property type="protein sequence ID" value="KIO06046.1"/>
    <property type="molecule type" value="Genomic_DNA"/>
</dbReference>
<evidence type="ECO:0000313" key="2">
    <source>
        <dbReference type="Proteomes" id="UP000054217"/>
    </source>
</evidence>
<dbReference type="InParanoid" id="A0A0C3PD79"/>
<keyword evidence="2" id="KW-1185">Reference proteome</keyword>
<reference evidence="2" key="2">
    <citation type="submission" date="2015-01" db="EMBL/GenBank/DDBJ databases">
        <title>Evolutionary Origins and Diversification of the Mycorrhizal Mutualists.</title>
        <authorList>
            <consortium name="DOE Joint Genome Institute"/>
            <consortium name="Mycorrhizal Genomics Consortium"/>
            <person name="Kohler A."/>
            <person name="Kuo A."/>
            <person name="Nagy L.G."/>
            <person name="Floudas D."/>
            <person name="Copeland A."/>
            <person name="Barry K.W."/>
            <person name="Cichocki N."/>
            <person name="Veneault-Fourrey C."/>
            <person name="LaButti K."/>
            <person name="Lindquist E.A."/>
            <person name="Lipzen A."/>
            <person name="Lundell T."/>
            <person name="Morin E."/>
            <person name="Murat C."/>
            <person name="Riley R."/>
            <person name="Ohm R."/>
            <person name="Sun H."/>
            <person name="Tunlid A."/>
            <person name="Henrissat B."/>
            <person name="Grigoriev I.V."/>
            <person name="Hibbett D.S."/>
            <person name="Martin F."/>
        </authorList>
    </citation>
    <scope>NUCLEOTIDE SEQUENCE [LARGE SCALE GENOMIC DNA]</scope>
    <source>
        <strain evidence="2">Marx 270</strain>
    </source>
</reference>